<feature type="compositionally biased region" description="Pro residues" evidence="1">
    <location>
        <begin position="164"/>
        <end position="175"/>
    </location>
</feature>
<dbReference type="AlphaFoldDB" id="A0A1M5N525"/>
<keyword evidence="4" id="KW-1185">Reference proteome</keyword>
<dbReference type="STRING" id="1508389.SAMN05444003_1193"/>
<evidence type="ECO:0000259" key="2">
    <source>
        <dbReference type="Pfam" id="PF01298"/>
    </source>
</evidence>
<feature type="region of interest" description="Disordered" evidence="1">
    <location>
        <begin position="154"/>
        <end position="175"/>
    </location>
</feature>
<proteinExistence type="predicted"/>
<evidence type="ECO:0000256" key="1">
    <source>
        <dbReference type="SAM" id="MobiDB-lite"/>
    </source>
</evidence>
<accession>A0A1M5N525</accession>
<dbReference type="Pfam" id="PF01298">
    <property type="entry name" value="TbpB_B_D"/>
    <property type="match status" value="1"/>
</dbReference>
<dbReference type="InterPro" id="IPR001677">
    <property type="entry name" value="TbpB_B_D"/>
</dbReference>
<organism evidence="3 4">
    <name type="scientific">Cognatiyoonia sediminum</name>
    <dbReference type="NCBI Taxonomy" id="1508389"/>
    <lineage>
        <taxon>Bacteria</taxon>
        <taxon>Pseudomonadati</taxon>
        <taxon>Pseudomonadota</taxon>
        <taxon>Alphaproteobacteria</taxon>
        <taxon>Rhodobacterales</taxon>
        <taxon>Paracoccaceae</taxon>
        <taxon>Cognatiyoonia</taxon>
    </lineage>
</organism>
<evidence type="ECO:0000313" key="4">
    <source>
        <dbReference type="Proteomes" id="UP000184074"/>
    </source>
</evidence>
<name>A0A1M5N525_9RHOB</name>
<gene>
    <name evidence="3" type="ORF">SAMN05444003_1193</name>
</gene>
<dbReference type="RefSeq" id="WP_131802773.1">
    <property type="nucleotide sequence ID" value="NZ_FQXB01000001.1"/>
</dbReference>
<feature type="domain" description="Transferrin-binding protein B C-lobe/N-lobe beta-barrel" evidence="2">
    <location>
        <begin position="15"/>
        <end position="132"/>
    </location>
</feature>
<evidence type="ECO:0000313" key="3">
    <source>
        <dbReference type="EMBL" id="SHG84670.1"/>
    </source>
</evidence>
<sequence length="175" mass="17797">MLGLETRPSVMGTLTGKASYTGQFNGGGGLFDESGDFVRDGREAQGNITLDINFTDQMVSADLEGELDGATDFVGSVASMEIDGNGYSGALLTECESGITCTSNSMLSGNFFGPAAEEAAGHIDFDVTISVDADGEERRYLGVSAFAAGDAFEHADLSPGGGSGPPPLLPAPPGS</sequence>
<dbReference type="Proteomes" id="UP000184074">
    <property type="component" value="Unassembled WGS sequence"/>
</dbReference>
<reference evidence="3 4" key="1">
    <citation type="submission" date="2016-11" db="EMBL/GenBank/DDBJ databases">
        <authorList>
            <person name="Jaros S."/>
            <person name="Januszkiewicz K."/>
            <person name="Wedrychowicz H."/>
        </authorList>
    </citation>
    <scope>NUCLEOTIDE SEQUENCE [LARGE SCALE GENOMIC DNA]</scope>
    <source>
        <strain evidence="3 4">DSM 28715</strain>
    </source>
</reference>
<dbReference type="InterPro" id="IPR011250">
    <property type="entry name" value="OMP/PagP_B-barrel"/>
</dbReference>
<dbReference type="Gene3D" id="2.40.160.90">
    <property type="match status" value="1"/>
</dbReference>
<dbReference type="SUPFAM" id="SSF56925">
    <property type="entry name" value="OMPA-like"/>
    <property type="match status" value="1"/>
</dbReference>
<protein>
    <recommendedName>
        <fullName evidence="2">Transferrin-binding protein B C-lobe/N-lobe beta-barrel domain-containing protein</fullName>
    </recommendedName>
</protein>
<dbReference type="EMBL" id="FQXB01000001">
    <property type="protein sequence ID" value="SHG84670.1"/>
    <property type="molecule type" value="Genomic_DNA"/>
</dbReference>